<proteinExistence type="predicted"/>
<dbReference type="EMBL" id="DSBW01000190">
    <property type="protein sequence ID" value="HED31751.1"/>
    <property type="molecule type" value="Genomic_DNA"/>
</dbReference>
<name>A0A831WVN9_PROAE</name>
<feature type="transmembrane region" description="Helical" evidence="1">
    <location>
        <begin position="126"/>
        <end position="144"/>
    </location>
</feature>
<protein>
    <recommendedName>
        <fullName evidence="3">Protoporphyrinogen IX oxidase</fullName>
    </recommendedName>
</protein>
<accession>A0A831WVN9</accession>
<keyword evidence="1" id="KW-1133">Transmembrane helix</keyword>
<evidence type="ECO:0000313" key="2">
    <source>
        <dbReference type="EMBL" id="HED31751.1"/>
    </source>
</evidence>
<organism evidence="2">
    <name type="scientific">Prosthecochloris aestuarii</name>
    <dbReference type="NCBI Taxonomy" id="1102"/>
    <lineage>
        <taxon>Bacteria</taxon>
        <taxon>Pseudomonadati</taxon>
        <taxon>Chlorobiota</taxon>
        <taxon>Chlorobiia</taxon>
        <taxon>Chlorobiales</taxon>
        <taxon>Chlorobiaceae</taxon>
        <taxon>Prosthecochloris</taxon>
    </lineage>
</organism>
<sequence length="145" mass="16739">MDWFSLLKFIHVTSFAAWFGTVFASLFVLRTLQPELTGPPENTALHQQLLKKFIQLETKVADAGFKTAVISGLVLAFFFYGWSVWIFVKIGLVILQVIFTMSYIIKAIQPLTYPCSTDKYRKWYKLFAISFTMFALILLVTFFLL</sequence>
<dbReference type="Proteomes" id="UP000886335">
    <property type="component" value="Unassembled WGS sequence"/>
</dbReference>
<keyword evidence="1" id="KW-0812">Transmembrane</keyword>
<feature type="transmembrane region" description="Helical" evidence="1">
    <location>
        <begin position="6"/>
        <end position="29"/>
    </location>
</feature>
<keyword evidence="1" id="KW-0472">Membrane</keyword>
<evidence type="ECO:0000256" key="1">
    <source>
        <dbReference type="SAM" id="Phobius"/>
    </source>
</evidence>
<dbReference type="AlphaFoldDB" id="A0A831WVN9"/>
<gene>
    <name evidence="2" type="ORF">ENN50_08785</name>
</gene>
<comment type="caution">
    <text evidence="2">The sequence shown here is derived from an EMBL/GenBank/DDBJ whole genome shotgun (WGS) entry which is preliminary data.</text>
</comment>
<feature type="transmembrane region" description="Helical" evidence="1">
    <location>
        <begin position="86"/>
        <end position="105"/>
    </location>
</feature>
<reference evidence="2" key="1">
    <citation type="journal article" date="2020" name="mSystems">
        <title>Genome- and Community-Level Interaction Insights into Carbon Utilization and Element Cycling Functions of Hydrothermarchaeota in Hydrothermal Sediment.</title>
        <authorList>
            <person name="Zhou Z."/>
            <person name="Liu Y."/>
            <person name="Xu W."/>
            <person name="Pan J."/>
            <person name="Luo Z.H."/>
            <person name="Li M."/>
        </authorList>
    </citation>
    <scope>NUCLEOTIDE SEQUENCE [LARGE SCALE GENOMIC DNA]</scope>
    <source>
        <strain evidence="2">SpSt-1181</strain>
    </source>
</reference>
<evidence type="ECO:0008006" key="3">
    <source>
        <dbReference type="Google" id="ProtNLM"/>
    </source>
</evidence>